<keyword evidence="3" id="KW-1185">Reference proteome</keyword>
<dbReference type="Proteomes" id="UP001470023">
    <property type="component" value="Unassembled WGS sequence"/>
</dbReference>
<protein>
    <submittedName>
        <fullName evidence="2">Uncharacterized protein</fullName>
    </submittedName>
</protein>
<feature type="signal peptide" evidence="1">
    <location>
        <begin position="1"/>
        <end position="25"/>
    </location>
</feature>
<gene>
    <name evidence="2" type="ORF">ABT272_28875</name>
</gene>
<feature type="chain" id="PRO_5045335201" evidence="1">
    <location>
        <begin position="26"/>
        <end position="125"/>
    </location>
</feature>
<sequence>MRADFARRRLSQGLATALIAVSAIVAGPTAGKAEAFGPSICDLPGGKYACKKADEGLKWMYDKFGADTLVDGASEAIDFATDPLGYMANHMRGGAQALFNSFGEELTGKKVQPRPKTTPKISGGN</sequence>
<keyword evidence="1" id="KW-0732">Signal</keyword>
<accession>A0ABV1UDB0</accession>
<evidence type="ECO:0000313" key="3">
    <source>
        <dbReference type="Proteomes" id="UP001470023"/>
    </source>
</evidence>
<name>A0ABV1UDB0_9ACTN</name>
<comment type="caution">
    <text evidence="2">The sequence shown here is derived from an EMBL/GenBank/DDBJ whole genome shotgun (WGS) entry which is preliminary data.</text>
</comment>
<organism evidence="2 3">
    <name type="scientific">Streptomyces sp. 900105245</name>
    <dbReference type="NCBI Taxonomy" id="3154379"/>
    <lineage>
        <taxon>Bacteria</taxon>
        <taxon>Bacillati</taxon>
        <taxon>Actinomycetota</taxon>
        <taxon>Actinomycetes</taxon>
        <taxon>Kitasatosporales</taxon>
        <taxon>Streptomycetaceae</taxon>
        <taxon>Streptomyces</taxon>
    </lineage>
</organism>
<proteinExistence type="predicted"/>
<evidence type="ECO:0000256" key="1">
    <source>
        <dbReference type="SAM" id="SignalP"/>
    </source>
</evidence>
<reference evidence="2 3" key="1">
    <citation type="submission" date="2024-06" db="EMBL/GenBank/DDBJ databases">
        <title>The Natural Products Discovery Center: Release of the First 8490 Sequenced Strains for Exploring Actinobacteria Biosynthetic Diversity.</title>
        <authorList>
            <person name="Kalkreuter E."/>
            <person name="Kautsar S.A."/>
            <person name="Yang D."/>
            <person name="Bader C.D."/>
            <person name="Teijaro C.N."/>
            <person name="Fluegel L."/>
            <person name="Davis C.M."/>
            <person name="Simpson J.R."/>
            <person name="Lauterbach L."/>
            <person name="Steele A.D."/>
            <person name="Gui C."/>
            <person name="Meng S."/>
            <person name="Li G."/>
            <person name="Viehrig K."/>
            <person name="Ye F."/>
            <person name="Su P."/>
            <person name="Kiefer A.F."/>
            <person name="Nichols A."/>
            <person name="Cepeda A.J."/>
            <person name="Yan W."/>
            <person name="Fan B."/>
            <person name="Jiang Y."/>
            <person name="Adhikari A."/>
            <person name="Zheng C.-J."/>
            <person name="Schuster L."/>
            <person name="Cowan T.M."/>
            <person name="Smanski M.J."/>
            <person name="Chevrette M.G."/>
            <person name="De Carvalho L.P.S."/>
            <person name="Shen B."/>
        </authorList>
    </citation>
    <scope>NUCLEOTIDE SEQUENCE [LARGE SCALE GENOMIC DNA]</scope>
    <source>
        <strain evidence="2 3">NPDC001166</strain>
    </source>
</reference>
<dbReference type="RefSeq" id="WP_352064745.1">
    <property type="nucleotide sequence ID" value="NZ_JBEPAZ010000031.1"/>
</dbReference>
<evidence type="ECO:0000313" key="2">
    <source>
        <dbReference type="EMBL" id="MER6431708.1"/>
    </source>
</evidence>
<dbReference type="EMBL" id="JBEPAZ010000031">
    <property type="protein sequence ID" value="MER6431708.1"/>
    <property type="molecule type" value="Genomic_DNA"/>
</dbReference>